<dbReference type="InterPro" id="IPR004477">
    <property type="entry name" value="ComEC_N"/>
</dbReference>
<feature type="transmembrane region" description="Helical" evidence="6">
    <location>
        <begin position="143"/>
        <end position="166"/>
    </location>
</feature>
<evidence type="ECO:0000256" key="2">
    <source>
        <dbReference type="ARBA" id="ARBA00022475"/>
    </source>
</evidence>
<evidence type="ECO:0000256" key="3">
    <source>
        <dbReference type="ARBA" id="ARBA00022692"/>
    </source>
</evidence>
<dbReference type="AlphaFoldDB" id="A0A4R9GFL3"/>
<gene>
    <name evidence="8" type="ORF">EHO60_03580</name>
</gene>
<evidence type="ECO:0000256" key="1">
    <source>
        <dbReference type="ARBA" id="ARBA00004651"/>
    </source>
</evidence>
<feature type="transmembrane region" description="Helical" evidence="6">
    <location>
        <begin position="286"/>
        <end position="306"/>
    </location>
</feature>
<dbReference type="InterPro" id="IPR052159">
    <property type="entry name" value="Competence_DNA_uptake"/>
</dbReference>
<dbReference type="RefSeq" id="WP_135766813.1">
    <property type="nucleotide sequence ID" value="NZ_RQET01000004.1"/>
</dbReference>
<evidence type="ECO:0000313" key="8">
    <source>
        <dbReference type="EMBL" id="TGK11408.1"/>
    </source>
</evidence>
<evidence type="ECO:0000259" key="7">
    <source>
        <dbReference type="Pfam" id="PF03772"/>
    </source>
</evidence>
<keyword evidence="4 6" id="KW-1133">Transmembrane helix</keyword>
<organism evidence="8 9">
    <name type="scientific">Leptospira fletcheri</name>
    <dbReference type="NCBI Taxonomy" id="2484981"/>
    <lineage>
        <taxon>Bacteria</taxon>
        <taxon>Pseudomonadati</taxon>
        <taxon>Spirochaetota</taxon>
        <taxon>Spirochaetia</taxon>
        <taxon>Leptospirales</taxon>
        <taxon>Leptospiraceae</taxon>
        <taxon>Leptospira</taxon>
    </lineage>
</organism>
<feature type="transmembrane region" description="Helical" evidence="6">
    <location>
        <begin position="312"/>
        <end position="335"/>
    </location>
</feature>
<accession>A0A4R9GFL3</accession>
<protein>
    <submittedName>
        <fullName evidence="8">ComEC/Rec2 family competence protein</fullName>
    </submittedName>
</protein>
<feature type="transmembrane region" description="Helical" evidence="6">
    <location>
        <begin position="63"/>
        <end position="80"/>
    </location>
</feature>
<reference evidence="8" key="1">
    <citation type="journal article" date="2019" name="PLoS Negl. Trop. Dis.">
        <title>Revisiting the worldwide diversity of Leptospira species in the environment.</title>
        <authorList>
            <person name="Vincent A.T."/>
            <person name="Schiettekatte O."/>
            <person name="Bourhy P."/>
            <person name="Veyrier F.J."/>
            <person name="Picardeau M."/>
        </authorList>
    </citation>
    <scope>NUCLEOTIDE SEQUENCE [LARGE SCALE GENOMIC DNA]</scope>
    <source>
        <strain evidence="8">SSW15</strain>
    </source>
</reference>
<comment type="caution">
    <text evidence="8">The sequence shown here is derived from an EMBL/GenBank/DDBJ whole genome shotgun (WGS) entry which is preliminary data.</text>
</comment>
<dbReference type="EMBL" id="RQET01000004">
    <property type="protein sequence ID" value="TGK11408.1"/>
    <property type="molecule type" value="Genomic_DNA"/>
</dbReference>
<feature type="domain" description="ComEC/Rec2-related protein" evidence="7">
    <location>
        <begin position="123"/>
        <end position="395"/>
    </location>
</feature>
<feature type="transmembrane region" description="Helical" evidence="6">
    <location>
        <begin position="385"/>
        <end position="401"/>
    </location>
</feature>
<keyword evidence="3 6" id="KW-0812">Transmembrane</keyword>
<feature type="transmembrane region" description="Helical" evidence="6">
    <location>
        <begin position="186"/>
        <end position="210"/>
    </location>
</feature>
<feature type="transmembrane region" description="Helical" evidence="6">
    <location>
        <begin position="240"/>
        <end position="257"/>
    </location>
</feature>
<evidence type="ECO:0000256" key="5">
    <source>
        <dbReference type="ARBA" id="ARBA00023136"/>
    </source>
</evidence>
<feature type="transmembrane region" description="Helical" evidence="6">
    <location>
        <begin position="347"/>
        <end position="365"/>
    </location>
</feature>
<dbReference type="OrthoDB" id="9761531at2"/>
<dbReference type="PANTHER" id="PTHR30619:SF1">
    <property type="entry name" value="RECOMBINATION PROTEIN 2"/>
    <property type="match status" value="1"/>
</dbReference>
<dbReference type="NCBIfam" id="TIGR00360">
    <property type="entry name" value="ComEC_N-term"/>
    <property type="match status" value="1"/>
</dbReference>
<dbReference type="PANTHER" id="PTHR30619">
    <property type="entry name" value="DNA INTERNALIZATION/COMPETENCE PROTEIN COMEC/REC2"/>
    <property type="match status" value="1"/>
</dbReference>
<dbReference type="GO" id="GO:0005886">
    <property type="term" value="C:plasma membrane"/>
    <property type="evidence" value="ECO:0007669"/>
    <property type="project" value="UniProtKB-SubCell"/>
</dbReference>
<comment type="subcellular location">
    <subcellularLocation>
        <location evidence="1">Cell membrane</location>
        <topology evidence="1">Multi-pass membrane protein</topology>
    </subcellularLocation>
</comment>
<name>A0A4R9GFL3_9LEPT</name>
<dbReference type="Proteomes" id="UP000298458">
    <property type="component" value="Unassembled WGS sequence"/>
</dbReference>
<evidence type="ECO:0000313" key="9">
    <source>
        <dbReference type="Proteomes" id="UP000298458"/>
    </source>
</evidence>
<keyword evidence="2" id="KW-1003">Cell membrane</keyword>
<feature type="transmembrane region" description="Helical" evidence="6">
    <location>
        <begin position="428"/>
        <end position="449"/>
    </location>
</feature>
<keyword evidence="9" id="KW-1185">Reference proteome</keyword>
<proteinExistence type="predicted"/>
<evidence type="ECO:0000256" key="4">
    <source>
        <dbReference type="ARBA" id="ARBA00022989"/>
    </source>
</evidence>
<sequence length="633" mass="71665">MGRFLEEHYRDFIPASRFSYAVLGLLSGLFFESFLPDLLLPWTAIGTFAIPFLRSQKRSTSKTLSFCLGILFFFLLLSFGPSKRSAPLLEESKLWKETSSKFVESRLDRGGIQGLAKEISLGLVLGDSRALNKEFKQDAKEGGILHLFAASGLHLGILLASIYAFLKRIPFLGFAFPRIFPVCIGWMYLAALGFPMSLARAWVFSSVLLLQNLAYRKQRSVDLLLGSIGILYFWDPSRSFGVSFLLSFGAVGSILLLKPSLDLCLPETQTEDSRIGKIALFLRENLTVSLAAGFGTFPVLVHYFGAYSFGSLGLNLLVVPLCGILLPLLYSVLFLEFLRVPFLKETAWVLVNYLLEILGKLTVAWADLDWSIQRFYLADSREKAILLWTLFLVFLVGLRCCKKGKQESNKIDRKMFEENPRVPLKESFLFRIPVWIYSLPICISFHFLLAGIPEWTQFPSVFFGDRFTFVVRNGKELVLGGKCKYSKKMLKEAFGKYRVLVCGTYSLEKAYVEDESCTFWISLCVRKKKPLRFEYGSNGTRKALPPEGWDFVTKRKEFNVDSTSLRMIRFEAGKDSLADLSQKTKQGSGIILLAPRYGSRDDPEDWNRFRKRLGIADGWKFIGGNELPGIPVL</sequence>
<feature type="transmembrane region" description="Helical" evidence="6">
    <location>
        <begin position="20"/>
        <end position="43"/>
    </location>
</feature>
<keyword evidence="5 6" id="KW-0472">Membrane</keyword>
<dbReference type="Pfam" id="PF03772">
    <property type="entry name" value="Competence"/>
    <property type="match status" value="1"/>
</dbReference>
<evidence type="ECO:0000256" key="6">
    <source>
        <dbReference type="SAM" id="Phobius"/>
    </source>
</evidence>